<sequence>MSNFDLVIQLFLQLTVILVTCRIITILGRRYLGQTDVVCEMIAGVMLGPSLLGLIAPNFQQWLFPKLPIITALGDKIPNPSMSILYAISQIGLAIYMFLIGLEFNTKLLKHHIKSAGLLSAAGIITPFILGAIASVFLYQNGNFFQPKVLPWSAALYLGASMTITAFPMLARILYERGLAQTRFGTLALGAASVDDGVAWCLLAIVLASVKNSINIAILAIGGGICYVLFAIFIGQRLLKAFTNMTKRDGGVSRQTLTLFLIVLMFCAWFTDITGIYAIFGAFVLGAVTPRGEFAQQIRQYTEFFTTSFLLPIFFVFSGLNTQIGLVNTPALWGITLLILAIAIIGKGIACMLAAKLAGENWRESATIGALMNARGLMELIILNIGLEQGIITPTLFTIMVIMAVVTTLMASPLVAFLLHGTSYEKFTV</sequence>
<keyword evidence="2" id="KW-0813">Transport</keyword>
<feature type="transmembrane region" description="Helical" evidence="7">
    <location>
        <begin position="84"/>
        <end position="104"/>
    </location>
</feature>
<evidence type="ECO:0000256" key="1">
    <source>
        <dbReference type="ARBA" id="ARBA00004141"/>
    </source>
</evidence>
<keyword evidence="10" id="KW-1185">Reference proteome</keyword>
<comment type="caution">
    <text evidence="9">The sequence shown here is derived from an EMBL/GenBank/DDBJ whole genome shotgun (WGS) entry which is preliminary data.</text>
</comment>
<feature type="transmembrane region" description="Helical" evidence="7">
    <location>
        <begin position="256"/>
        <end position="289"/>
    </location>
</feature>
<evidence type="ECO:0000313" key="9">
    <source>
        <dbReference type="EMBL" id="MBD2733884.1"/>
    </source>
</evidence>
<evidence type="ECO:0000256" key="6">
    <source>
        <dbReference type="ARBA" id="ARBA00023136"/>
    </source>
</evidence>
<feature type="transmembrane region" description="Helical" evidence="7">
    <location>
        <begin position="301"/>
        <end position="320"/>
    </location>
</feature>
<evidence type="ECO:0000313" key="10">
    <source>
        <dbReference type="Proteomes" id="UP000637383"/>
    </source>
</evidence>
<dbReference type="PANTHER" id="PTHR32468:SF0">
    <property type="entry name" value="K(+)_H(+) ANTIPORTER 1"/>
    <property type="match status" value="1"/>
</dbReference>
<feature type="transmembrane region" description="Helical" evidence="7">
    <location>
        <begin position="214"/>
        <end position="235"/>
    </location>
</feature>
<feature type="transmembrane region" description="Helical" evidence="7">
    <location>
        <begin position="37"/>
        <end position="56"/>
    </location>
</feature>
<evidence type="ECO:0000256" key="5">
    <source>
        <dbReference type="ARBA" id="ARBA00023065"/>
    </source>
</evidence>
<dbReference type="InterPro" id="IPR006153">
    <property type="entry name" value="Cation/H_exchanger_TM"/>
</dbReference>
<evidence type="ECO:0000256" key="7">
    <source>
        <dbReference type="SAM" id="Phobius"/>
    </source>
</evidence>
<feature type="transmembrane region" description="Helical" evidence="7">
    <location>
        <begin position="116"/>
        <end position="139"/>
    </location>
</feature>
<protein>
    <submittedName>
        <fullName evidence="9">Cation:proton antiporter</fullName>
    </submittedName>
</protein>
<name>A0ABR8K533_9NOSO</name>
<keyword evidence="5" id="KW-0406">Ion transport</keyword>
<comment type="subcellular location">
    <subcellularLocation>
        <location evidence="1">Membrane</location>
        <topology evidence="1">Multi-pass membrane protein</topology>
    </subcellularLocation>
</comment>
<feature type="transmembrane region" description="Helical" evidence="7">
    <location>
        <begin position="332"/>
        <end position="355"/>
    </location>
</feature>
<dbReference type="Pfam" id="PF00999">
    <property type="entry name" value="Na_H_Exchanger"/>
    <property type="match status" value="1"/>
</dbReference>
<evidence type="ECO:0000259" key="8">
    <source>
        <dbReference type="Pfam" id="PF00999"/>
    </source>
</evidence>
<dbReference type="PANTHER" id="PTHR32468">
    <property type="entry name" value="CATION/H + ANTIPORTER"/>
    <property type="match status" value="1"/>
</dbReference>
<evidence type="ECO:0000256" key="3">
    <source>
        <dbReference type="ARBA" id="ARBA00022692"/>
    </source>
</evidence>
<dbReference type="EMBL" id="JACJTU010000006">
    <property type="protein sequence ID" value="MBD2733884.1"/>
    <property type="molecule type" value="Genomic_DNA"/>
</dbReference>
<keyword evidence="6 7" id="KW-0472">Membrane</keyword>
<dbReference type="RefSeq" id="WP_190954625.1">
    <property type="nucleotide sequence ID" value="NZ_JACJTU010000006.1"/>
</dbReference>
<dbReference type="InterPro" id="IPR050794">
    <property type="entry name" value="CPA2_transporter"/>
</dbReference>
<feature type="transmembrane region" description="Helical" evidence="7">
    <location>
        <begin position="154"/>
        <end position="175"/>
    </location>
</feature>
<dbReference type="Proteomes" id="UP000637383">
    <property type="component" value="Unassembled WGS sequence"/>
</dbReference>
<keyword evidence="4 7" id="KW-1133">Transmembrane helix</keyword>
<proteinExistence type="predicted"/>
<feature type="transmembrane region" description="Helical" evidence="7">
    <location>
        <begin position="399"/>
        <end position="419"/>
    </location>
</feature>
<dbReference type="Gene3D" id="1.20.1530.20">
    <property type="match status" value="1"/>
</dbReference>
<feature type="transmembrane region" description="Helical" evidence="7">
    <location>
        <begin position="187"/>
        <end position="208"/>
    </location>
</feature>
<evidence type="ECO:0000256" key="2">
    <source>
        <dbReference type="ARBA" id="ARBA00022448"/>
    </source>
</evidence>
<dbReference type="InterPro" id="IPR038770">
    <property type="entry name" value="Na+/solute_symporter_sf"/>
</dbReference>
<reference evidence="9 10" key="1">
    <citation type="journal article" date="2020" name="ISME J.">
        <title>Comparative genomics reveals insights into cyanobacterial evolution and habitat adaptation.</title>
        <authorList>
            <person name="Chen M.Y."/>
            <person name="Teng W.K."/>
            <person name="Zhao L."/>
            <person name="Hu C.X."/>
            <person name="Zhou Y.K."/>
            <person name="Han B.P."/>
            <person name="Song L.R."/>
            <person name="Shu W.S."/>
        </authorList>
    </citation>
    <scope>NUCLEOTIDE SEQUENCE [LARGE SCALE GENOMIC DNA]</scope>
    <source>
        <strain evidence="9 10">FACHB-159</strain>
    </source>
</reference>
<evidence type="ECO:0000256" key="4">
    <source>
        <dbReference type="ARBA" id="ARBA00022989"/>
    </source>
</evidence>
<organism evidence="9 10">
    <name type="scientific">Nostoc paludosum FACHB-159</name>
    <dbReference type="NCBI Taxonomy" id="2692908"/>
    <lineage>
        <taxon>Bacteria</taxon>
        <taxon>Bacillati</taxon>
        <taxon>Cyanobacteriota</taxon>
        <taxon>Cyanophyceae</taxon>
        <taxon>Nostocales</taxon>
        <taxon>Nostocaceae</taxon>
        <taxon>Nostoc</taxon>
    </lineage>
</organism>
<feature type="transmembrane region" description="Helical" evidence="7">
    <location>
        <begin position="6"/>
        <end position="25"/>
    </location>
</feature>
<gene>
    <name evidence="9" type="ORF">H6H03_08145</name>
</gene>
<keyword evidence="3 7" id="KW-0812">Transmembrane</keyword>
<accession>A0ABR8K533</accession>
<feature type="domain" description="Cation/H+ exchanger transmembrane" evidence="8">
    <location>
        <begin position="23"/>
        <end position="419"/>
    </location>
</feature>